<evidence type="ECO:0000256" key="3">
    <source>
        <dbReference type="PIRSR" id="PIRSR601461-2"/>
    </source>
</evidence>
<organism evidence="6">
    <name type="scientific">Panstrongylus lignarius</name>
    <dbReference type="NCBI Taxonomy" id="156445"/>
    <lineage>
        <taxon>Eukaryota</taxon>
        <taxon>Metazoa</taxon>
        <taxon>Ecdysozoa</taxon>
        <taxon>Arthropoda</taxon>
        <taxon>Hexapoda</taxon>
        <taxon>Insecta</taxon>
        <taxon>Pterygota</taxon>
        <taxon>Neoptera</taxon>
        <taxon>Paraneoptera</taxon>
        <taxon>Hemiptera</taxon>
        <taxon>Heteroptera</taxon>
        <taxon>Panheteroptera</taxon>
        <taxon>Cimicomorpha</taxon>
        <taxon>Reduviidae</taxon>
        <taxon>Triatominae</taxon>
        <taxon>Panstrongylus</taxon>
    </lineage>
</organism>
<dbReference type="PANTHER" id="PTHR47966">
    <property type="entry name" value="BETA-SITE APP-CLEAVING ENZYME, ISOFORM A-RELATED"/>
    <property type="match status" value="1"/>
</dbReference>
<feature type="active site" evidence="2">
    <location>
        <position position="100"/>
    </location>
</feature>
<dbReference type="InterPro" id="IPR001461">
    <property type="entry name" value="Aspartic_peptidase_A1"/>
</dbReference>
<keyword evidence="3" id="KW-1015">Disulfide bond</keyword>
<feature type="disulfide bond" evidence="3">
    <location>
        <begin position="323"/>
        <end position="360"/>
    </location>
</feature>
<keyword evidence="6" id="KW-0378">Hydrolase</keyword>
<sequence length="403" mass="45085">MISRLIFFVTYCIIQCTANGSSENDYSGNILEIPLIRMESVLQRMARENVPPTAVESFFVRAAKNGSGLVPVPLFKFLDTEFYGEVLIGHPGQKFKVVFDTAWANTWVPSVLCPVIEVACALRSKYDASHSSTYIKNNKPFEVPMGALKLKGKLSTDLFHIGQVNVTNQTFAEITEMPWILFFSKADGVVGLAFADYAVEGVVPLFYNMIKQRVVDQKIFSFYMNRDPASPKGGTIMFGGVEKRHYLGNFTDVKIIPKTGLWTFQIDGIFTSKKKSQTFCQSGCLAYADTSENTIRGPANDIDMLNQIIGAKSFYFGRYFVSCSTIAQLPRVTFVLKGTNFTLKGNDYVQKMTWGPTTICLSSFKKTENASDNTWALGGAFLSRYYVKFDMRNMLIGFADARL</sequence>
<dbReference type="GO" id="GO:0004190">
    <property type="term" value="F:aspartic-type endopeptidase activity"/>
    <property type="evidence" value="ECO:0007669"/>
    <property type="project" value="InterPro"/>
</dbReference>
<evidence type="ECO:0000259" key="5">
    <source>
        <dbReference type="PROSITE" id="PS51767"/>
    </source>
</evidence>
<dbReference type="SUPFAM" id="SSF50630">
    <property type="entry name" value="Acid proteases"/>
    <property type="match status" value="1"/>
</dbReference>
<feature type="domain" description="Peptidase A1" evidence="5">
    <location>
        <begin position="82"/>
        <end position="399"/>
    </location>
</feature>
<dbReference type="PROSITE" id="PS51767">
    <property type="entry name" value="PEPTIDASE_A1"/>
    <property type="match status" value="1"/>
</dbReference>
<proteinExistence type="inferred from homology"/>
<keyword evidence="4" id="KW-0732">Signal</keyword>
<accession>A0A224XHJ9</accession>
<dbReference type="GO" id="GO:0005764">
    <property type="term" value="C:lysosome"/>
    <property type="evidence" value="ECO:0007669"/>
    <property type="project" value="TreeGrafter"/>
</dbReference>
<reference evidence="6" key="1">
    <citation type="journal article" date="2018" name="PLoS Negl. Trop. Dis.">
        <title>An insight into the salivary gland and fat body transcriptome of Panstrongylus lignarius (Hemiptera: Heteroptera), the main vector of Chagas disease in Peru.</title>
        <authorList>
            <person name="Nevoa J.C."/>
            <person name="Mendes M.T."/>
            <person name="da Silva M.V."/>
            <person name="Soares S.C."/>
            <person name="Oliveira C.J.F."/>
            <person name="Ribeiro J.M.C."/>
        </authorList>
    </citation>
    <scope>NUCLEOTIDE SEQUENCE</scope>
</reference>
<evidence type="ECO:0000256" key="1">
    <source>
        <dbReference type="ARBA" id="ARBA00007447"/>
    </source>
</evidence>
<feature type="disulfide bond" evidence="3">
    <location>
        <begin position="113"/>
        <end position="120"/>
    </location>
</feature>
<dbReference type="InterPro" id="IPR033121">
    <property type="entry name" value="PEPTIDASE_A1"/>
</dbReference>
<dbReference type="PRINTS" id="PR00792">
    <property type="entry name" value="PEPSIN"/>
</dbReference>
<dbReference type="FunFam" id="2.40.70.10:FF:000008">
    <property type="entry name" value="Cathepsin D"/>
    <property type="match status" value="1"/>
</dbReference>
<dbReference type="EMBL" id="GFTR01005912">
    <property type="protein sequence ID" value="JAW10514.1"/>
    <property type="molecule type" value="Transcribed_RNA"/>
</dbReference>
<name>A0A224XHJ9_9HEMI</name>
<dbReference type="Gene3D" id="2.40.70.10">
    <property type="entry name" value="Acid Proteases"/>
    <property type="match status" value="2"/>
</dbReference>
<dbReference type="PANTHER" id="PTHR47966:SF51">
    <property type="entry name" value="BETA-SITE APP-CLEAVING ENZYME, ISOFORM A-RELATED"/>
    <property type="match status" value="1"/>
</dbReference>
<dbReference type="Gene3D" id="2.60.40.1960">
    <property type="match status" value="1"/>
</dbReference>
<protein>
    <submittedName>
        <fullName evidence="6">Putative aspartyl protease</fullName>
    </submittedName>
</protein>
<comment type="similarity">
    <text evidence="1">Belongs to the peptidase A1 family.</text>
</comment>
<evidence type="ECO:0000313" key="6">
    <source>
        <dbReference type="EMBL" id="JAW10514.1"/>
    </source>
</evidence>
<evidence type="ECO:0000256" key="2">
    <source>
        <dbReference type="PIRSR" id="PIRSR601461-1"/>
    </source>
</evidence>
<dbReference type="GO" id="GO:0006508">
    <property type="term" value="P:proteolysis"/>
    <property type="evidence" value="ECO:0007669"/>
    <property type="project" value="UniProtKB-KW"/>
</dbReference>
<dbReference type="InterPro" id="IPR021109">
    <property type="entry name" value="Peptidase_aspartic_dom_sf"/>
</dbReference>
<feature type="active site" evidence="2">
    <location>
        <position position="289"/>
    </location>
</feature>
<feature type="signal peptide" evidence="4">
    <location>
        <begin position="1"/>
        <end position="18"/>
    </location>
</feature>
<feature type="chain" id="PRO_5011968275" evidence="4">
    <location>
        <begin position="19"/>
        <end position="403"/>
    </location>
</feature>
<keyword evidence="6" id="KW-0645">Protease</keyword>
<dbReference type="FunFam" id="2.40.70.10:FF:000044">
    <property type="entry name" value="Lysosomal aspartic protease"/>
    <property type="match status" value="1"/>
</dbReference>
<dbReference type="AlphaFoldDB" id="A0A224XHJ9"/>
<evidence type="ECO:0000256" key="4">
    <source>
        <dbReference type="SAM" id="SignalP"/>
    </source>
</evidence>
<dbReference type="Pfam" id="PF00026">
    <property type="entry name" value="Asp"/>
    <property type="match status" value="1"/>
</dbReference>